<dbReference type="AlphaFoldDB" id="A0A1V2DXQ2"/>
<reference evidence="1 2" key="1">
    <citation type="submission" date="2016-12" db="EMBL/GenBank/DDBJ databases">
        <title>Marinobacter lutaoensis whole genome sequencing.</title>
        <authorList>
            <person name="Verma A."/>
            <person name="Krishnamurthi S."/>
        </authorList>
    </citation>
    <scope>NUCLEOTIDE SEQUENCE [LARGE SCALE GENOMIC DNA]</scope>
    <source>
        <strain evidence="1 2">T5054</strain>
    </source>
</reference>
<accession>A0A1V2DXQ2</accession>
<dbReference type="SUPFAM" id="SSF56935">
    <property type="entry name" value="Porins"/>
    <property type="match status" value="1"/>
</dbReference>
<sequence length="365" mass="40929">MASPVPAATLPVDNVDVLYHRYDGGGMVIDGPSVLVRKSAGPQVSLTGQYYVDSVSAASVDVLATASPYTEERTEYSLGVDYLHEDAVLSLGFTDSSENDYDAKTVHIAVSQEFFGGLSTVTMGYANGWDEVGMVGNDGFREDADRRNYRLGFSQVLTRNSLLGLDLEVITDEGYLENPYRQNRYLDPGDATAYLYQPERYPDSRTSTAVALRGLYYLPYRASVRGEYRYFTDSWGIEAHTVELAYVHGLNARWSLEGSLRYYTQDAADFYADLFPYENSQTYLARDKELSALSGTTIATGAVYEWKQTAIPGIQRLQFSLLVDWLSFDYDNFRDVTARGDYLPGEEPLYSFDAWVTRASLILEY</sequence>
<keyword evidence="2" id="KW-1185">Reference proteome</keyword>
<dbReference type="OrthoDB" id="5450709at2"/>
<dbReference type="Pfam" id="PF12094">
    <property type="entry name" value="DUF3570"/>
    <property type="match status" value="2"/>
</dbReference>
<gene>
    <name evidence="1" type="ORF">BTO32_02205</name>
</gene>
<organism evidence="1 2">
    <name type="scientific">Marinobacter lutaoensis</name>
    <dbReference type="NCBI Taxonomy" id="135739"/>
    <lineage>
        <taxon>Bacteria</taxon>
        <taxon>Pseudomonadati</taxon>
        <taxon>Pseudomonadota</taxon>
        <taxon>Gammaproteobacteria</taxon>
        <taxon>Pseudomonadales</taxon>
        <taxon>Marinobacteraceae</taxon>
        <taxon>Marinobacter</taxon>
    </lineage>
</organism>
<evidence type="ECO:0000313" key="1">
    <source>
        <dbReference type="EMBL" id="ONF45297.1"/>
    </source>
</evidence>
<dbReference type="Proteomes" id="UP000189339">
    <property type="component" value="Unassembled WGS sequence"/>
</dbReference>
<dbReference type="InterPro" id="IPR021953">
    <property type="entry name" value="DUF3570"/>
</dbReference>
<evidence type="ECO:0008006" key="3">
    <source>
        <dbReference type="Google" id="ProtNLM"/>
    </source>
</evidence>
<evidence type="ECO:0000313" key="2">
    <source>
        <dbReference type="Proteomes" id="UP000189339"/>
    </source>
</evidence>
<comment type="caution">
    <text evidence="1">The sequence shown here is derived from an EMBL/GenBank/DDBJ whole genome shotgun (WGS) entry which is preliminary data.</text>
</comment>
<dbReference type="STRING" id="135739.BTO32_02205"/>
<protein>
    <recommendedName>
        <fullName evidence="3">DUF3570 domain-containing protein</fullName>
    </recommendedName>
</protein>
<proteinExistence type="predicted"/>
<dbReference type="EMBL" id="MSCW01000001">
    <property type="protein sequence ID" value="ONF45297.1"/>
    <property type="molecule type" value="Genomic_DNA"/>
</dbReference>
<name>A0A1V2DXQ2_9GAMM</name>